<organism evidence="2 3">
    <name type="scientific">Armillaria novae-zelandiae</name>
    <dbReference type="NCBI Taxonomy" id="153914"/>
    <lineage>
        <taxon>Eukaryota</taxon>
        <taxon>Fungi</taxon>
        <taxon>Dikarya</taxon>
        <taxon>Basidiomycota</taxon>
        <taxon>Agaricomycotina</taxon>
        <taxon>Agaricomycetes</taxon>
        <taxon>Agaricomycetidae</taxon>
        <taxon>Agaricales</taxon>
        <taxon>Marasmiineae</taxon>
        <taxon>Physalacriaceae</taxon>
        <taxon>Armillaria</taxon>
    </lineage>
</organism>
<gene>
    <name evidence="2" type="ORF">IW261DRAFT_1655858</name>
</gene>
<protein>
    <submittedName>
        <fullName evidence="2">Uncharacterized protein</fullName>
    </submittedName>
</protein>
<evidence type="ECO:0000256" key="1">
    <source>
        <dbReference type="SAM" id="SignalP"/>
    </source>
</evidence>
<comment type="caution">
    <text evidence="2">The sequence shown here is derived from an EMBL/GenBank/DDBJ whole genome shotgun (WGS) entry which is preliminary data.</text>
</comment>
<accession>A0AA39U953</accession>
<dbReference type="Proteomes" id="UP001175227">
    <property type="component" value="Unassembled WGS sequence"/>
</dbReference>
<dbReference type="AlphaFoldDB" id="A0AA39U953"/>
<keyword evidence="3" id="KW-1185">Reference proteome</keyword>
<name>A0AA39U953_9AGAR</name>
<feature type="chain" id="PRO_5041224028" evidence="1">
    <location>
        <begin position="24"/>
        <end position="322"/>
    </location>
</feature>
<evidence type="ECO:0000313" key="2">
    <source>
        <dbReference type="EMBL" id="KAK0473864.1"/>
    </source>
</evidence>
<keyword evidence="1" id="KW-0732">Signal</keyword>
<reference evidence="2" key="1">
    <citation type="submission" date="2023-06" db="EMBL/GenBank/DDBJ databases">
        <authorList>
            <consortium name="Lawrence Berkeley National Laboratory"/>
            <person name="Ahrendt S."/>
            <person name="Sahu N."/>
            <person name="Indic B."/>
            <person name="Wong-Bajracharya J."/>
            <person name="Merenyi Z."/>
            <person name="Ke H.-M."/>
            <person name="Monk M."/>
            <person name="Kocsube S."/>
            <person name="Drula E."/>
            <person name="Lipzen A."/>
            <person name="Balint B."/>
            <person name="Henrissat B."/>
            <person name="Andreopoulos B."/>
            <person name="Martin F.M."/>
            <person name="Harder C.B."/>
            <person name="Rigling D."/>
            <person name="Ford K.L."/>
            <person name="Foster G.D."/>
            <person name="Pangilinan J."/>
            <person name="Papanicolaou A."/>
            <person name="Barry K."/>
            <person name="LaButti K."/>
            <person name="Viragh M."/>
            <person name="Koriabine M."/>
            <person name="Yan M."/>
            <person name="Riley R."/>
            <person name="Champramary S."/>
            <person name="Plett K.L."/>
            <person name="Tsai I.J."/>
            <person name="Slot J."/>
            <person name="Sipos G."/>
            <person name="Plett J."/>
            <person name="Nagy L.G."/>
            <person name="Grigoriev I.V."/>
        </authorList>
    </citation>
    <scope>NUCLEOTIDE SEQUENCE</scope>
    <source>
        <strain evidence="2">ICMP 16352</strain>
    </source>
</reference>
<feature type="signal peptide" evidence="1">
    <location>
        <begin position="1"/>
        <end position="23"/>
    </location>
</feature>
<sequence length="322" mass="35666">MLQLRYLLLLVILSMYICKACDAEIANTSCAIGAHKSWCKGRSSRACRLAEMGLDGIKTWDGGTKRLQALDHLMGNPRVETTKRDMPGLSQLSPGTGDAMDIDKVIEAPLVHDIDLLHEDAESAQADTELDAEPTGCSRQTRMIPRRLFDYLPSTDATKMGHSNPLLHHNHHPPEAPALFTTEANDFGLFRQYHMAPSLDPDLSTTLSSLCYAPTFNVIANPVVQHNPLSMYGLHTVTDPSLLSPPSCTSDNNQWFTPFLNATVCHLMNWFFATMTKTLADLDALVNNVLLVPDFQMSDLTEFDATWEAKCLDNHCCSPSVF</sequence>
<proteinExistence type="predicted"/>
<evidence type="ECO:0000313" key="3">
    <source>
        <dbReference type="Proteomes" id="UP001175227"/>
    </source>
</evidence>
<dbReference type="EMBL" id="JAUEPR010000030">
    <property type="protein sequence ID" value="KAK0473864.1"/>
    <property type="molecule type" value="Genomic_DNA"/>
</dbReference>